<dbReference type="PROSITE" id="PS50048">
    <property type="entry name" value="ZN2_CY6_FUNGAL_2"/>
    <property type="match status" value="1"/>
</dbReference>
<dbReference type="GO" id="GO:0008270">
    <property type="term" value="F:zinc ion binding"/>
    <property type="evidence" value="ECO:0007669"/>
    <property type="project" value="InterPro"/>
</dbReference>
<proteinExistence type="predicted"/>
<organism evidence="8 9">
    <name type="scientific">Aspergillus avenaceus</name>
    <dbReference type="NCBI Taxonomy" id="36643"/>
    <lineage>
        <taxon>Eukaryota</taxon>
        <taxon>Fungi</taxon>
        <taxon>Dikarya</taxon>
        <taxon>Ascomycota</taxon>
        <taxon>Pezizomycotina</taxon>
        <taxon>Eurotiomycetes</taxon>
        <taxon>Eurotiomycetidae</taxon>
        <taxon>Eurotiales</taxon>
        <taxon>Aspergillaceae</taxon>
        <taxon>Aspergillus</taxon>
        <taxon>Aspergillus subgen. Circumdati</taxon>
    </lineage>
</organism>
<dbReference type="Pfam" id="PF00172">
    <property type="entry name" value="Zn_clus"/>
    <property type="match status" value="1"/>
</dbReference>
<evidence type="ECO:0000256" key="3">
    <source>
        <dbReference type="ARBA" id="ARBA00023125"/>
    </source>
</evidence>
<dbReference type="CDD" id="cd12148">
    <property type="entry name" value="fungal_TF_MHR"/>
    <property type="match status" value="1"/>
</dbReference>
<gene>
    <name evidence="8" type="ORF">BDV25DRAFT_171457</name>
</gene>
<dbReference type="SMART" id="SM00066">
    <property type="entry name" value="GAL4"/>
    <property type="match status" value="1"/>
</dbReference>
<feature type="compositionally biased region" description="Basic and acidic residues" evidence="6">
    <location>
        <begin position="59"/>
        <end position="68"/>
    </location>
</feature>
<evidence type="ECO:0000313" key="9">
    <source>
        <dbReference type="Proteomes" id="UP000325780"/>
    </source>
</evidence>
<dbReference type="GO" id="GO:0003677">
    <property type="term" value="F:DNA binding"/>
    <property type="evidence" value="ECO:0007669"/>
    <property type="project" value="UniProtKB-KW"/>
</dbReference>
<dbReference type="InterPro" id="IPR050613">
    <property type="entry name" value="Sec_Metabolite_Reg"/>
</dbReference>
<dbReference type="InterPro" id="IPR001138">
    <property type="entry name" value="Zn2Cys6_DnaBD"/>
</dbReference>
<sequence>MKRAVVPSDVVEGTRKRVRRQEPVSCETCRRKKLKCNRQQPCSSCVTRRLACIYGSSEGSHRTERESEQYSQSPPIELGNPSKRQDAFNSLPSQAPDSQPLRYNRESQMTADWLETIHMGDRVPTATPKSLRDELDELRNNEKSFPSDTLLPISGRSWTASQENPATISLLSYLPKEHEAIALFRYYTDFIDYMYHIIFPKKVEQQIHGVYRAIERKHPPDLNHMALLFSIAASSLYLQLSIESSIYAGICSREFSFLTGAALIQSYYSVNPTISGIQAATIIVHHASNMSCHPSVSALFSQGALVSQAKNLKLHCTDSPRYRDLKGISSVDAVELETRRRLWWDIASYDWFLGFLSGPQEWTYMVNPEHMKVELPLNVDDGMVDGSNRLSRPSSSPTDMSFFLERLKLGIVCREVIDATSYEHLKGLEVSYDKILKLDNKFRQALSEIPEFFRLDPTSRRRFASLYQKRPTLAWQRCLLQQGYFSRLCRLHRHYFIRGAREPVFSYSHIVCLQSARKVLAIKRIMDEDEPRFNPPSSVVWSVMHHVFMAAVILLLDVCFNWDDILAEKRKEEVLEACRMLSNAQQSSSLVKEGINAMMGVLQKHWQHGRLTTATGQQTQSLLQLNTEAVSLREPPHPALSSPETVPNSSTIKQDMPTDFPSNATGVDELQLEDIWSEMLDNSGNFAIEDTDWTGLLSELTNATLPYG</sequence>
<dbReference type="EMBL" id="ML742071">
    <property type="protein sequence ID" value="KAE8151422.1"/>
    <property type="molecule type" value="Genomic_DNA"/>
</dbReference>
<keyword evidence="2" id="KW-0805">Transcription regulation</keyword>
<feature type="compositionally biased region" description="Polar residues" evidence="6">
    <location>
        <begin position="642"/>
        <end position="653"/>
    </location>
</feature>
<keyword evidence="5" id="KW-0539">Nucleus</keyword>
<dbReference type="PANTHER" id="PTHR31001:SF90">
    <property type="entry name" value="CENTROMERE DNA-BINDING PROTEIN COMPLEX CBF3 SUBUNIT B"/>
    <property type="match status" value="1"/>
</dbReference>
<dbReference type="PANTHER" id="PTHR31001">
    <property type="entry name" value="UNCHARACTERIZED TRANSCRIPTIONAL REGULATORY PROTEIN"/>
    <property type="match status" value="1"/>
</dbReference>
<dbReference type="PROSITE" id="PS00463">
    <property type="entry name" value="ZN2_CY6_FUNGAL_1"/>
    <property type="match status" value="1"/>
</dbReference>
<feature type="domain" description="Zn(2)-C6 fungal-type" evidence="7">
    <location>
        <begin position="25"/>
        <end position="54"/>
    </location>
</feature>
<feature type="compositionally biased region" description="Polar residues" evidence="6">
    <location>
        <begin position="87"/>
        <end position="97"/>
    </location>
</feature>
<accession>A0A5N6TYG2</accession>
<evidence type="ECO:0000256" key="2">
    <source>
        <dbReference type="ARBA" id="ARBA00023015"/>
    </source>
</evidence>
<evidence type="ECO:0000256" key="6">
    <source>
        <dbReference type="SAM" id="MobiDB-lite"/>
    </source>
</evidence>
<feature type="region of interest" description="Disordered" evidence="6">
    <location>
        <begin position="57"/>
        <end position="102"/>
    </location>
</feature>
<evidence type="ECO:0000256" key="4">
    <source>
        <dbReference type="ARBA" id="ARBA00023163"/>
    </source>
</evidence>
<dbReference type="Gene3D" id="4.10.240.10">
    <property type="entry name" value="Zn(2)-C6 fungal-type DNA-binding domain"/>
    <property type="match status" value="1"/>
</dbReference>
<keyword evidence="3" id="KW-0238">DNA-binding</keyword>
<dbReference type="AlphaFoldDB" id="A0A5N6TYG2"/>
<evidence type="ECO:0000313" key="8">
    <source>
        <dbReference type="EMBL" id="KAE8151422.1"/>
    </source>
</evidence>
<name>A0A5N6TYG2_ASPAV</name>
<feature type="region of interest" description="Disordered" evidence="6">
    <location>
        <begin position="634"/>
        <end position="659"/>
    </location>
</feature>
<evidence type="ECO:0000256" key="5">
    <source>
        <dbReference type="ARBA" id="ARBA00023242"/>
    </source>
</evidence>
<protein>
    <recommendedName>
        <fullName evidence="7">Zn(2)-C6 fungal-type domain-containing protein</fullName>
    </recommendedName>
</protein>
<dbReference type="OrthoDB" id="3014581at2759"/>
<dbReference type="Proteomes" id="UP000325780">
    <property type="component" value="Unassembled WGS sequence"/>
</dbReference>
<keyword evidence="4" id="KW-0804">Transcription</keyword>
<reference evidence="8 9" key="1">
    <citation type="submission" date="2019-04" db="EMBL/GenBank/DDBJ databases">
        <title>Friends and foes A comparative genomics study of 23 Aspergillus species from section Flavi.</title>
        <authorList>
            <consortium name="DOE Joint Genome Institute"/>
            <person name="Kjaerbolling I."/>
            <person name="Vesth T."/>
            <person name="Frisvad J.C."/>
            <person name="Nybo J.L."/>
            <person name="Theobald S."/>
            <person name="Kildgaard S."/>
            <person name="Isbrandt T."/>
            <person name="Kuo A."/>
            <person name="Sato A."/>
            <person name="Lyhne E.K."/>
            <person name="Kogle M.E."/>
            <person name="Wiebenga A."/>
            <person name="Kun R.S."/>
            <person name="Lubbers R.J."/>
            <person name="Makela M.R."/>
            <person name="Barry K."/>
            <person name="Chovatia M."/>
            <person name="Clum A."/>
            <person name="Daum C."/>
            <person name="Haridas S."/>
            <person name="He G."/>
            <person name="LaButti K."/>
            <person name="Lipzen A."/>
            <person name="Mondo S."/>
            <person name="Riley R."/>
            <person name="Salamov A."/>
            <person name="Simmons B.A."/>
            <person name="Magnuson J.K."/>
            <person name="Henrissat B."/>
            <person name="Mortensen U.H."/>
            <person name="Larsen T.O."/>
            <person name="Devries R.P."/>
            <person name="Grigoriev I.V."/>
            <person name="Machida M."/>
            <person name="Baker S.E."/>
            <person name="Andersen M.R."/>
        </authorList>
    </citation>
    <scope>NUCLEOTIDE SEQUENCE [LARGE SCALE GENOMIC DNA]</scope>
    <source>
        <strain evidence="8 9">IBT 18842</strain>
    </source>
</reference>
<comment type="subcellular location">
    <subcellularLocation>
        <location evidence="1">Nucleus</location>
    </subcellularLocation>
</comment>
<dbReference type="GO" id="GO:0009893">
    <property type="term" value="P:positive regulation of metabolic process"/>
    <property type="evidence" value="ECO:0007669"/>
    <property type="project" value="UniProtKB-ARBA"/>
</dbReference>
<dbReference type="SUPFAM" id="SSF57701">
    <property type="entry name" value="Zn2/Cys6 DNA-binding domain"/>
    <property type="match status" value="1"/>
</dbReference>
<dbReference type="CDD" id="cd00067">
    <property type="entry name" value="GAL4"/>
    <property type="match status" value="1"/>
</dbReference>
<dbReference type="GO" id="GO:0005634">
    <property type="term" value="C:nucleus"/>
    <property type="evidence" value="ECO:0007669"/>
    <property type="project" value="UniProtKB-SubCell"/>
</dbReference>
<dbReference type="GO" id="GO:0000981">
    <property type="term" value="F:DNA-binding transcription factor activity, RNA polymerase II-specific"/>
    <property type="evidence" value="ECO:0007669"/>
    <property type="project" value="InterPro"/>
</dbReference>
<dbReference type="InterPro" id="IPR036864">
    <property type="entry name" value="Zn2-C6_fun-type_DNA-bd_sf"/>
</dbReference>
<keyword evidence="9" id="KW-1185">Reference proteome</keyword>
<evidence type="ECO:0000259" key="7">
    <source>
        <dbReference type="PROSITE" id="PS50048"/>
    </source>
</evidence>
<evidence type="ECO:0000256" key="1">
    <source>
        <dbReference type="ARBA" id="ARBA00004123"/>
    </source>
</evidence>